<dbReference type="SUPFAM" id="SSF53448">
    <property type="entry name" value="Nucleotide-diphospho-sugar transferases"/>
    <property type="match status" value="1"/>
</dbReference>
<evidence type="ECO:0000313" key="2">
    <source>
        <dbReference type="EMBL" id="GFH49560.1"/>
    </source>
</evidence>
<keyword evidence="1" id="KW-0472">Membrane</keyword>
<dbReference type="AlphaFoldDB" id="A0AAD3CRL2"/>
<evidence type="ECO:0000313" key="3">
    <source>
        <dbReference type="Proteomes" id="UP001054902"/>
    </source>
</evidence>
<dbReference type="InterPro" id="IPR050587">
    <property type="entry name" value="GNT1/Glycosyltrans_8"/>
</dbReference>
<dbReference type="InterPro" id="IPR029044">
    <property type="entry name" value="Nucleotide-diphossugar_trans"/>
</dbReference>
<feature type="transmembrane region" description="Helical" evidence="1">
    <location>
        <begin position="21"/>
        <end position="42"/>
    </location>
</feature>
<proteinExistence type="predicted"/>
<dbReference type="Gene3D" id="3.90.550.10">
    <property type="entry name" value="Spore Coat Polysaccharide Biosynthesis Protein SpsA, Chain A"/>
    <property type="match status" value="1"/>
</dbReference>
<accession>A0AAD3CRL2</accession>
<dbReference type="PANTHER" id="PTHR11183">
    <property type="entry name" value="GLYCOGENIN SUBFAMILY MEMBER"/>
    <property type="match status" value="1"/>
</dbReference>
<reference evidence="2 3" key="1">
    <citation type="journal article" date="2021" name="Sci. Rep.">
        <title>The genome of the diatom Chaetoceros tenuissimus carries an ancient integrated fragment of an extant virus.</title>
        <authorList>
            <person name="Hongo Y."/>
            <person name="Kimura K."/>
            <person name="Takaki Y."/>
            <person name="Yoshida Y."/>
            <person name="Baba S."/>
            <person name="Kobayashi G."/>
            <person name="Nagasaki K."/>
            <person name="Hano T."/>
            <person name="Tomaru Y."/>
        </authorList>
    </citation>
    <scope>NUCLEOTIDE SEQUENCE [LARGE SCALE GENOMIC DNA]</scope>
    <source>
        <strain evidence="2 3">NIES-3715</strain>
    </source>
</reference>
<dbReference type="EMBL" id="BLLK01000038">
    <property type="protein sequence ID" value="GFH49560.1"/>
    <property type="molecule type" value="Genomic_DNA"/>
</dbReference>
<protein>
    <submittedName>
        <fullName evidence="2">Uncharacterized protein</fullName>
    </submittedName>
</protein>
<name>A0AAD3CRL2_9STRA</name>
<dbReference type="Proteomes" id="UP001054902">
    <property type="component" value="Unassembled WGS sequence"/>
</dbReference>
<sequence length="449" mass="50898">MERRKHRPLRNPYSKKSKTSIRFLSTLIIVFLFCISTVYFVVATNFFMNQDTNATTSSTNNASTNTVKNDISSSTGKVNDFNKQNTIAYAISLTSCEQTPSLIDGAAVLAHSIHLSSSQNPASKSKYNYKMYAIVHESAKACQPLLEKLNYTVKIVTVPVEVDDIQGDFLREGVHSNGCCGELEFIKLWAYTLTDHPFVVHMDLDTLVLKPMDELFDAALNGDTTNVPAIMWEKEHHRKGDGKVQIDAFFTRDYNMRMGGKPDKPVGVQGGFLVMRPSMQVFNEFKEIIRKGDYTRGRGWGGLGFGPFYGAMTFQGIIPYFYDALHPGTGVELNRCLYNQMADNPRDKRTVNDIVSGKCRDGRDDCEDCRERKIDEIFTAHFTLCQKPWHCLDHQQDMLQHRLCRKLFGEWFRIRADLEKTPGVGTHDPNHYHGFCKAPGAKGYIPLKL</sequence>
<organism evidence="2 3">
    <name type="scientific">Chaetoceros tenuissimus</name>
    <dbReference type="NCBI Taxonomy" id="426638"/>
    <lineage>
        <taxon>Eukaryota</taxon>
        <taxon>Sar</taxon>
        <taxon>Stramenopiles</taxon>
        <taxon>Ochrophyta</taxon>
        <taxon>Bacillariophyta</taxon>
        <taxon>Coscinodiscophyceae</taxon>
        <taxon>Chaetocerotophycidae</taxon>
        <taxon>Chaetocerotales</taxon>
        <taxon>Chaetocerotaceae</taxon>
        <taxon>Chaetoceros</taxon>
    </lineage>
</organism>
<comment type="caution">
    <text evidence="2">The sequence shown here is derived from an EMBL/GenBank/DDBJ whole genome shotgun (WGS) entry which is preliminary data.</text>
</comment>
<evidence type="ECO:0000256" key="1">
    <source>
        <dbReference type="SAM" id="Phobius"/>
    </source>
</evidence>
<keyword evidence="1" id="KW-1133">Transmembrane helix</keyword>
<gene>
    <name evidence="2" type="ORF">CTEN210_06037</name>
</gene>
<keyword evidence="3" id="KW-1185">Reference proteome</keyword>
<keyword evidence="1" id="KW-0812">Transmembrane</keyword>